<dbReference type="Pfam" id="PF13560">
    <property type="entry name" value="HTH_31"/>
    <property type="match status" value="1"/>
</dbReference>
<dbReference type="InterPro" id="IPR001387">
    <property type="entry name" value="Cro/C1-type_HTH"/>
</dbReference>
<accession>A0ABV3F6X4</accession>
<gene>
    <name evidence="4" type="ORF">AB0H72_11825</name>
</gene>
<sequence length="388" mass="41698">MQQGETVGEHIAHWRKVRGLTQHQLAARANVSRSMLAQVETGKASASTVWVGAIANALRVDASRLYGTGQEPEPLADVLPVLRRALAATDPLNPDSEPAPFDELRRLSAKVARWRIDARYRRIADVLPDLVDSLLVAGDRTGRPAYAMLTGAYRAANTVAHKFGYTDLSLTATERMEWAATRSGDPLLLATTHYVKAASMARIGASAHALRLLNRSMSDIEPLVEDDVTAAAVYSILHMRAGTIAAATGDADTSRGHLEAAERLAPQIGDRVVYGSPVGPANVRLYQLCAEVDLGEPGRAVDIAKGTRLPQGMAAERQAYFWVDAARAHLLNGDPDSAIGALLESRLAAPEHFRSSPAVKNAIRTTAQQQRRANDSLRSLANAAGIED</sequence>
<evidence type="ECO:0000313" key="4">
    <source>
        <dbReference type="EMBL" id="MEV0363383.1"/>
    </source>
</evidence>
<dbReference type="Proteomes" id="UP001551658">
    <property type="component" value="Unassembled WGS sequence"/>
</dbReference>
<dbReference type="SUPFAM" id="SSF47413">
    <property type="entry name" value="lambda repressor-like DNA-binding domains"/>
    <property type="match status" value="1"/>
</dbReference>
<proteinExistence type="predicted"/>
<dbReference type="PANTHER" id="PTHR46797">
    <property type="entry name" value="HTH-TYPE TRANSCRIPTIONAL REGULATOR"/>
    <property type="match status" value="1"/>
</dbReference>
<evidence type="ECO:0000256" key="1">
    <source>
        <dbReference type="ARBA" id="ARBA00023125"/>
    </source>
</evidence>
<comment type="caution">
    <text evidence="4">The sequence shown here is derived from an EMBL/GenBank/DDBJ whole genome shotgun (WGS) entry which is preliminary data.</text>
</comment>
<dbReference type="RefSeq" id="WP_357977414.1">
    <property type="nucleotide sequence ID" value="NZ_JBFAIH010000005.1"/>
</dbReference>
<evidence type="ECO:0000256" key="2">
    <source>
        <dbReference type="SAM" id="MobiDB-lite"/>
    </source>
</evidence>
<dbReference type="EMBL" id="JBFAIH010000005">
    <property type="protein sequence ID" value="MEV0363383.1"/>
    <property type="molecule type" value="Genomic_DNA"/>
</dbReference>
<name>A0ABV3F6X4_9NOCA</name>
<organism evidence="4 5">
    <name type="scientific">Nocardia fusca</name>
    <dbReference type="NCBI Taxonomy" id="941183"/>
    <lineage>
        <taxon>Bacteria</taxon>
        <taxon>Bacillati</taxon>
        <taxon>Actinomycetota</taxon>
        <taxon>Actinomycetes</taxon>
        <taxon>Mycobacteriales</taxon>
        <taxon>Nocardiaceae</taxon>
        <taxon>Nocardia</taxon>
    </lineage>
</organism>
<protein>
    <submittedName>
        <fullName evidence="4">Helix-turn-helix domain-containing protein</fullName>
    </submittedName>
</protein>
<feature type="compositionally biased region" description="Polar residues" evidence="2">
    <location>
        <begin position="369"/>
        <end position="379"/>
    </location>
</feature>
<dbReference type="SMART" id="SM00530">
    <property type="entry name" value="HTH_XRE"/>
    <property type="match status" value="1"/>
</dbReference>
<dbReference type="CDD" id="cd00093">
    <property type="entry name" value="HTH_XRE"/>
    <property type="match status" value="1"/>
</dbReference>
<feature type="domain" description="HTH cro/C1-type" evidence="3">
    <location>
        <begin position="11"/>
        <end position="65"/>
    </location>
</feature>
<evidence type="ECO:0000313" key="5">
    <source>
        <dbReference type="Proteomes" id="UP001551658"/>
    </source>
</evidence>
<dbReference type="Gene3D" id="1.10.260.40">
    <property type="entry name" value="lambda repressor-like DNA-binding domains"/>
    <property type="match status" value="1"/>
</dbReference>
<dbReference type="InterPro" id="IPR010982">
    <property type="entry name" value="Lambda_DNA-bd_dom_sf"/>
</dbReference>
<keyword evidence="5" id="KW-1185">Reference proteome</keyword>
<evidence type="ECO:0000259" key="3">
    <source>
        <dbReference type="PROSITE" id="PS50943"/>
    </source>
</evidence>
<reference evidence="4 5" key="1">
    <citation type="submission" date="2024-06" db="EMBL/GenBank/DDBJ databases">
        <title>The Natural Products Discovery Center: Release of the First 8490 Sequenced Strains for Exploring Actinobacteria Biosynthetic Diversity.</title>
        <authorList>
            <person name="Kalkreuter E."/>
            <person name="Kautsar S.A."/>
            <person name="Yang D."/>
            <person name="Bader C.D."/>
            <person name="Teijaro C.N."/>
            <person name="Fluegel L."/>
            <person name="Davis C.M."/>
            <person name="Simpson J.R."/>
            <person name="Lauterbach L."/>
            <person name="Steele A.D."/>
            <person name="Gui C."/>
            <person name="Meng S."/>
            <person name="Li G."/>
            <person name="Viehrig K."/>
            <person name="Ye F."/>
            <person name="Su P."/>
            <person name="Kiefer A.F."/>
            <person name="Nichols A."/>
            <person name="Cepeda A.J."/>
            <person name="Yan W."/>
            <person name="Fan B."/>
            <person name="Jiang Y."/>
            <person name="Adhikari A."/>
            <person name="Zheng C.-J."/>
            <person name="Schuster L."/>
            <person name="Cowan T.M."/>
            <person name="Smanski M.J."/>
            <person name="Chevrette M.G."/>
            <person name="De Carvalho L.P.S."/>
            <person name="Shen B."/>
        </authorList>
    </citation>
    <scope>NUCLEOTIDE SEQUENCE [LARGE SCALE GENOMIC DNA]</scope>
    <source>
        <strain evidence="4 5">NPDC050671</strain>
    </source>
</reference>
<feature type="region of interest" description="Disordered" evidence="2">
    <location>
        <begin position="369"/>
        <end position="388"/>
    </location>
</feature>
<dbReference type="InterPro" id="IPR050807">
    <property type="entry name" value="TransReg_Diox_bact_type"/>
</dbReference>
<dbReference type="PANTHER" id="PTHR46797:SF1">
    <property type="entry name" value="METHYLPHOSPHONATE SYNTHASE"/>
    <property type="match status" value="1"/>
</dbReference>
<dbReference type="PROSITE" id="PS50943">
    <property type="entry name" value="HTH_CROC1"/>
    <property type="match status" value="1"/>
</dbReference>
<keyword evidence="1" id="KW-0238">DNA-binding</keyword>